<dbReference type="InterPro" id="IPR008972">
    <property type="entry name" value="Cupredoxin"/>
</dbReference>
<evidence type="ECO:0000313" key="1">
    <source>
        <dbReference type="EMBL" id="KGD59746.1"/>
    </source>
</evidence>
<dbReference type="Gene3D" id="2.60.40.420">
    <property type="entry name" value="Cupredoxins - blue copper proteins"/>
    <property type="match status" value="1"/>
</dbReference>
<dbReference type="SUPFAM" id="SSF49503">
    <property type="entry name" value="Cupredoxins"/>
    <property type="match status" value="1"/>
</dbReference>
<dbReference type="Proteomes" id="UP000029443">
    <property type="component" value="Unassembled WGS sequence"/>
</dbReference>
<name>A0ABR4W9S9_9GAMM</name>
<comment type="caution">
    <text evidence="1">The sequence shown here is derived from an EMBL/GenBank/DDBJ whole genome shotgun (WGS) entry which is preliminary data.</text>
</comment>
<accession>A0ABR4W9S9</accession>
<gene>
    <name evidence="1" type="ORF">T9A_03207</name>
</gene>
<organism evidence="1 2">
    <name type="scientific">Alcanivorax jadensis T9</name>
    <dbReference type="NCBI Taxonomy" id="1177181"/>
    <lineage>
        <taxon>Bacteria</taxon>
        <taxon>Pseudomonadati</taxon>
        <taxon>Pseudomonadota</taxon>
        <taxon>Gammaproteobacteria</taxon>
        <taxon>Oceanospirillales</taxon>
        <taxon>Alcanivoracaceae</taxon>
        <taxon>Alcanivorax</taxon>
    </lineage>
</organism>
<keyword evidence="2" id="KW-1185">Reference proteome</keyword>
<dbReference type="EMBL" id="ARXU01000019">
    <property type="protein sequence ID" value="KGD59746.1"/>
    <property type="molecule type" value="Genomic_DNA"/>
</dbReference>
<reference evidence="1 2" key="1">
    <citation type="submission" date="2012-09" db="EMBL/GenBank/DDBJ databases">
        <title>Genome Sequence of alkane-degrading Bacterium Alcanivorax jadensis T9.</title>
        <authorList>
            <person name="Lai Q."/>
            <person name="Shao Z."/>
        </authorList>
    </citation>
    <scope>NUCLEOTIDE SEQUENCE [LARGE SCALE GENOMIC DNA]</scope>
    <source>
        <strain evidence="1 2">T9</strain>
    </source>
</reference>
<proteinExistence type="predicted"/>
<sequence length="122" mass="13670">MAAGTALRNPVDLPILAASFYNSWTPARLEIPHQHSVRLSLTNLSDDWHLFALGDDTALRDQDLIHKLMPDLRKDYPNTRLSEPGTTVTLPWRFDRAGTFSLRCVRAAHQGDGAVLSIQVHE</sequence>
<evidence type="ECO:0000313" key="2">
    <source>
        <dbReference type="Proteomes" id="UP000029443"/>
    </source>
</evidence>
<protein>
    <submittedName>
        <fullName evidence="1">Oxidoreductase</fullName>
    </submittedName>
</protein>